<dbReference type="InterPro" id="IPR058532">
    <property type="entry name" value="YjbR/MT2646/Rv2570-like"/>
</dbReference>
<name>A0A1H0NEE4_SELRU</name>
<protein>
    <submittedName>
        <fullName evidence="1">Predicted DNA-binding protein, MmcQ/YjbR family</fullName>
    </submittedName>
</protein>
<keyword evidence="1" id="KW-0238">DNA-binding</keyword>
<accession>A0A1H0NEE4</accession>
<dbReference type="AlphaFoldDB" id="A0A1H0NEE4"/>
<dbReference type="PANTHER" id="PTHR35145">
    <property type="entry name" value="CYTOPLASMIC PROTEIN-RELATED"/>
    <property type="match status" value="1"/>
</dbReference>
<dbReference type="OrthoDB" id="9789813at2"/>
<evidence type="ECO:0000313" key="1">
    <source>
        <dbReference type="EMBL" id="SDO91043.1"/>
    </source>
</evidence>
<proteinExistence type="predicted"/>
<dbReference type="Gene3D" id="3.90.1150.30">
    <property type="match status" value="1"/>
</dbReference>
<organism evidence="1 2">
    <name type="scientific">Selenomonas ruminantium</name>
    <dbReference type="NCBI Taxonomy" id="971"/>
    <lineage>
        <taxon>Bacteria</taxon>
        <taxon>Bacillati</taxon>
        <taxon>Bacillota</taxon>
        <taxon>Negativicutes</taxon>
        <taxon>Selenomonadales</taxon>
        <taxon>Selenomonadaceae</taxon>
        <taxon>Selenomonas</taxon>
    </lineage>
</organism>
<sequence>MTDEWHELAAGELPRLQLERLPAYGFQHEGESYLYEEVLLDGAFLLQIKVAASGKAATRLLDRESQEPYVLHLIESAEGAFVGSVKDAYRKALNRLGESCGEHGTFSGGYIQQILDYIRDTYGDEIEYPWKDDTAAVIRSHLSRKWYVLFMEILPEKIGLGGQKPIRVMNLHGTAEQVAALVDGRKYFPGYHMNRKYWYTLCLDGSVPMEELRQRIAESFRLSQPKKKKAGVVDENG</sequence>
<dbReference type="GO" id="GO:0003677">
    <property type="term" value="F:DNA binding"/>
    <property type="evidence" value="ECO:0007669"/>
    <property type="project" value="UniProtKB-KW"/>
</dbReference>
<dbReference type="InterPro" id="IPR007351">
    <property type="entry name" value="YjbR"/>
</dbReference>
<dbReference type="SUPFAM" id="SSF142906">
    <property type="entry name" value="YjbR-like"/>
    <property type="match status" value="1"/>
</dbReference>
<dbReference type="PANTHER" id="PTHR35145:SF1">
    <property type="entry name" value="CYTOPLASMIC PROTEIN"/>
    <property type="match status" value="1"/>
</dbReference>
<dbReference type="Pfam" id="PF04237">
    <property type="entry name" value="YjbR"/>
    <property type="match status" value="1"/>
</dbReference>
<dbReference type="InterPro" id="IPR038056">
    <property type="entry name" value="YjbR-like_sf"/>
</dbReference>
<dbReference type="EMBL" id="FNJQ01000003">
    <property type="protein sequence ID" value="SDO91043.1"/>
    <property type="molecule type" value="Genomic_DNA"/>
</dbReference>
<reference evidence="1 2" key="1">
    <citation type="submission" date="2016-10" db="EMBL/GenBank/DDBJ databases">
        <authorList>
            <person name="de Groot N.N."/>
        </authorList>
    </citation>
    <scope>NUCLEOTIDE SEQUENCE [LARGE SCALE GENOMIC DNA]</scope>
    <source>
        <strain evidence="1 2">S137</strain>
    </source>
</reference>
<gene>
    <name evidence="1" type="ORF">SAMN05216366_10353</name>
</gene>
<dbReference type="Proteomes" id="UP000182412">
    <property type="component" value="Unassembled WGS sequence"/>
</dbReference>
<evidence type="ECO:0000313" key="2">
    <source>
        <dbReference type="Proteomes" id="UP000182412"/>
    </source>
</evidence>
<dbReference type="RefSeq" id="WP_074571263.1">
    <property type="nucleotide sequence ID" value="NZ_FNJQ01000003.1"/>
</dbReference>